<dbReference type="Pfam" id="PF05067">
    <property type="entry name" value="Mn_catalase"/>
    <property type="match status" value="1"/>
</dbReference>
<accession>D1C6Q0</accession>
<dbReference type="InterPro" id="IPR009078">
    <property type="entry name" value="Ferritin-like_SF"/>
</dbReference>
<dbReference type="HOGENOM" id="CLU_057467_1_1_0"/>
<feature type="binding site" evidence="3">
    <location>
        <position position="230"/>
    </location>
    <ligand>
        <name>Ca(2+)</name>
        <dbReference type="ChEBI" id="CHEBI:29108"/>
    </ligand>
</feature>
<feature type="binding site" evidence="2">
    <location>
        <position position="72"/>
    </location>
    <ligand>
        <name>Mn(2+)</name>
        <dbReference type="ChEBI" id="CHEBI:29035"/>
        <label>1</label>
    </ligand>
</feature>
<keyword evidence="3" id="KW-0106">Calcium</keyword>
<reference evidence="5 6" key="2">
    <citation type="journal article" date="2010" name="Stand. Genomic Sci.">
        <title>Complete genome sequence of Desulfohalobium retbaense type strain (HR(100)).</title>
        <authorList>
            <person name="Spring S."/>
            <person name="Nolan M."/>
            <person name="Lapidus A."/>
            <person name="Glavina Del Rio T."/>
            <person name="Copeland A."/>
            <person name="Tice H."/>
            <person name="Cheng J.F."/>
            <person name="Lucas S."/>
            <person name="Land M."/>
            <person name="Chen F."/>
            <person name="Bruce D."/>
            <person name="Goodwin L."/>
            <person name="Pitluck S."/>
            <person name="Ivanova N."/>
            <person name="Mavromatis K."/>
            <person name="Mikhailova N."/>
            <person name="Pati A."/>
            <person name="Chen A."/>
            <person name="Palaniappan K."/>
            <person name="Hauser L."/>
            <person name="Chang Y.J."/>
            <person name="Jeffries C.D."/>
            <person name="Munk C."/>
            <person name="Kiss H."/>
            <person name="Chain P."/>
            <person name="Han C."/>
            <person name="Brettin T."/>
            <person name="Detter J.C."/>
            <person name="Schuler E."/>
            <person name="Goker M."/>
            <person name="Rohde M."/>
            <person name="Bristow J."/>
            <person name="Eisen J.A."/>
            <person name="Markowitz V."/>
            <person name="Hugenholtz P."/>
            <person name="Kyrpides N.C."/>
            <person name="Klenk H.P."/>
        </authorList>
    </citation>
    <scope>NUCLEOTIDE SEQUENCE [LARGE SCALE GENOMIC DNA]</scope>
    <source>
        <strain evidence="6">ATCC 49802 / DSM 20745 / S 6022</strain>
    </source>
</reference>
<dbReference type="InterPro" id="IPR007760">
    <property type="entry name" value="Mn_catalase"/>
</dbReference>
<dbReference type="Proteomes" id="UP000002027">
    <property type="component" value="Chromosome 1"/>
</dbReference>
<feature type="compositionally biased region" description="Basic and acidic residues" evidence="4">
    <location>
        <begin position="286"/>
        <end position="306"/>
    </location>
</feature>
<keyword evidence="2" id="KW-0479">Metal-binding</keyword>
<dbReference type="SUPFAM" id="SSF47240">
    <property type="entry name" value="Ferritin-like"/>
    <property type="match status" value="1"/>
</dbReference>
<keyword evidence="5" id="KW-0575">Peroxidase</keyword>
<proteinExistence type="inferred from homology"/>
<dbReference type="Gene3D" id="1.20.1260.10">
    <property type="match status" value="1"/>
</dbReference>
<keyword evidence="6" id="KW-1185">Reference proteome</keyword>
<comment type="cofactor">
    <cofactor evidence="3">
        <name>Ca(2+)</name>
        <dbReference type="ChEBI" id="CHEBI:29108"/>
    </cofactor>
    <text evidence="3">Binds 1 Ca(2+) ion per subunit.</text>
</comment>
<keyword evidence="2" id="KW-0464">Manganese</keyword>
<dbReference type="KEGG" id="sti:Sthe_2253"/>
<dbReference type="RefSeq" id="WP_012872716.1">
    <property type="nucleotide sequence ID" value="NC_013523.1"/>
</dbReference>
<dbReference type="eggNOG" id="COG3546">
    <property type="taxonomic scope" value="Bacteria"/>
</dbReference>
<dbReference type="AlphaFoldDB" id="D1C6Q0"/>
<dbReference type="EC" id="1.11.1.6" evidence="5"/>
<dbReference type="STRING" id="479434.Sthe_2253"/>
<sequence length="318" mass="34738">MFFHTKQLQYPVRVDKPDPVYARQLQELIGGQFGEMAVMTQYLFQGWNLRGATDDERLRRIKDMLLDTATEEIGHVEMLATCVGMLLDGASPEQQEEAAKGDPVVYGVLSGMNPHHLIVSGLGARPVDSAGNPFNAGYTIGSGNVVADLYANVNAEMQGRLQAARLYEMTSDTGVRDMLSFLIARDRMHQNQWLAAIEELGGPTEVMPVPVTFPLEKEVQEVSYAFIDFSKDPDGASRRGRWAHGRSIDGKGRFTYVEQPTARGEAPALAAAPPTLHNALMGGPVGREKPARGKSERGKSVIDRVTDAIAGDEEQPQG</sequence>
<dbReference type="InterPro" id="IPR012347">
    <property type="entry name" value="Ferritin-like"/>
</dbReference>
<dbReference type="InParanoid" id="D1C6Q0"/>
<name>D1C6Q0_SPHTD</name>
<comment type="cofactor">
    <cofactor evidence="2">
        <name>Mn(2+)</name>
        <dbReference type="ChEBI" id="CHEBI:29035"/>
    </cofactor>
    <text evidence="2">Binds 2 manganese ions per subunit.</text>
</comment>
<evidence type="ECO:0000256" key="2">
    <source>
        <dbReference type="PIRSR" id="PIRSR607760-1"/>
    </source>
</evidence>
<organism evidence="5 6">
    <name type="scientific">Sphaerobacter thermophilus (strain ATCC 49802 / DSM 20745 / KCCM 41009 / NCIMB 13125 / S 6022)</name>
    <dbReference type="NCBI Taxonomy" id="479434"/>
    <lineage>
        <taxon>Bacteria</taxon>
        <taxon>Pseudomonadati</taxon>
        <taxon>Thermomicrobiota</taxon>
        <taxon>Thermomicrobia</taxon>
        <taxon>Sphaerobacterales</taxon>
        <taxon>Sphaerobacterineae</taxon>
        <taxon>Sphaerobacteraceae</taxon>
        <taxon>Sphaerobacter</taxon>
    </lineage>
</organism>
<dbReference type="GO" id="GO:0046872">
    <property type="term" value="F:metal ion binding"/>
    <property type="evidence" value="ECO:0007669"/>
    <property type="project" value="UniProtKB-KW"/>
</dbReference>
<reference evidence="6" key="1">
    <citation type="submission" date="2009-11" db="EMBL/GenBank/DDBJ databases">
        <title>The complete chromosome 1 of Sphaerobacter thermophilus DSM 20745.</title>
        <authorList>
            <person name="Lucas S."/>
            <person name="Copeland A."/>
            <person name="Lapidus A."/>
            <person name="Glavina del Rio T."/>
            <person name="Dalin E."/>
            <person name="Tice H."/>
            <person name="Bruce D."/>
            <person name="Goodwin L."/>
            <person name="Pitluck S."/>
            <person name="Kyrpides N."/>
            <person name="Mavromatis K."/>
            <person name="Ivanova N."/>
            <person name="Mikhailova N."/>
            <person name="LaButti K.M."/>
            <person name="Clum A."/>
            <person name="Sun H.I."/>
            <person name="Brettin T."/>
            <person name="Detter J.C."/>
            <person name="Han C."/>
            <person name="Larimer F."/>
            <person name="Land M."/>
            <person name="Hauser L."/>
            <person name="Markowitz V."/>
            <person name="Cheng J.F."/>
            <person name="Hugenholtz P."/>
            <person name="Woyke T."/>
            <person name="Wu D."/>
            <person name="Steenblock K."/>
            <person name="Schneider S."/>
            <person name="Pukall R."/>
            <person name="Goeker M."/>
            <person name="Klenk H.P."/>
            <person name="Eisen J.A."/>
        </authorList>
    </citation>
    <scope>NUCLEOTIDE SEQUENCE [LARGE SCALE GENOMIC DNA]</scope>
    <source>
        <strain evidence="6">ATCC 49802 / DSM 20745 / S 6022</strain>
    </source>
</reference>
<evidence type="ECO:0000313" key="5">
    <source>
        <dbReference type="EMBL" id="ACZ39675.1"/>
    </source>
</evidence>
<dbReference type="FunCoup" id="D1C6Q0">
    <property type="interactions" value="3"/>
</dbReference>
<protein>
    <submittedName>
        <fullName evidence="5">Catalase</fullName>
        <ecNumber evidence="5">1.11.1.6</ecNumber>
    </submittedName>
</protein>
<feature type="binding site" evidence="2">
    <location>
        <position position="75"/>
    </location>
    <ligand>
        <name>Mn(2+)</name>
        <dbReference type="ChEBI" id="CHEBI:29035"/>
        <label>1</label>
    </ligand>
</feature>
<feature type="binding site" evidence="2">
    <location>
        <position position="156"/>
    </location>
    <ligand>
        <name>Mn(2+)</name>
        <dbReference type="ChEBI" id="CHEBI:29035"/>
        <label>1</label>
    </ligand>
</feature>
<dbReference type="GO" id="GO:0004096">
    <property type="term" value="F:catalase activity"/>
    <property type="evidence" value="ECO:0007669"/>
    <property type="project" value="UniProtKB-EC"/>
</dbReference>
<gene>
    <name evidence="5" type="ordered locus">Sthe_2253</name>
</gene>
<feature type="binding site" evidence="2">
    <location>
        <position position="189"/>
    </location>
    <ligand>
        <name>Mn(2+)</name>
        <dbReference type="ChEBI" id="CHEBI:29035"/>
        <label>1</label>
    </ligand>
</feature>
<evidence type="ECO:0000256" key="4">
    <source>
        <dbReference type="SAM" id="MobiDB-lite"/>
    </source>
</evidence>
<keyword evidence="5" id="KW-0560">Oxidoreductase</keyword>
<dbReference type="CDD" id="cd01051">
    <property type="entry name" value="Mn_catalase"/>
    <property type="match status" value="1"/>
</dbReference>
<feature type="region of interest" description="Disordered" evidence="4">
    <location>
        <begin position="276"/>
        <end position="318"/>
    </location>
</feature>
<dbReference type="EMBL" id="CP001823">
    <property type="protein sequence ID" value="ACZ39675.1"/>
    <property type="molecule type" value="Genomic_DNA"/>
</dbReference>
<feature type="binding site" evidence="3">
    <location>
        <position position="63"/>
    </location>
    <ligand>
        <name>Ca(2+)</name>
        <dbReference type="ChEBI" id="CHEBI:29108"/>
    </ligand>
</feature>
<evidence type="ECO:0000256" key="3">
    <source>
        <dbReference type="PIRSR" id="PIRSR607760-2"/>
    </source>
</evidence>
<evidence type="ECO:0000313" key="6">
    <source>
        <dbReference type="Proteomes" id="UP000002027"/>
    </source>
</evidence>
<evidence type="ECO:0000256" key="1">
    <source>
        <dbReference type="ARBA" id="ARBA00007644"/>
    </source>
</evidence>
<dbReference type="OrthoDB" id="9800585at2"/>
<feature type="binding site" evidence="2">
    <location>
        <position position="35"/>
    </location>
    <ligand>
        <name>Mn(2+)</name>
        <dbReference type="ChEBI" id="CHEBI:29035"/>
        <label>1</label>
    </ligand>
</feature>
<comment type="similarity">
    <text evidence="1">Belongs to the manganese catalase family.</text>
</comment>
<dbReference type="InterPro" id="IPR039377">
    <property type="entry name" value="Mn_catalase_dom"/>
</dbReference>
<feature type="binding site" evidence="3">
    <location>
        <position position="67"/>
    </location>
    <ligand>
        <name>Ca(2+)</name>
        <dbReference type="ChEBI" id="CHEBI:29108"/>
    </ligand>
</feature>